<dbReference type="Gene3D" id="3.30.450.50">
    <property type="entry name" value="Longin domain"/>
    <property type="match status" value="1"/>
</dbReference>
<evidence type="ECO:0008006" key="4">
    <source>
        <dbReference type="Google" id="ProtNLM"/>
    </source>
</evidence>
<reference evidence="2 3" key="1">
    <citation type="submission" date="2020-09" db="EMBL/GenBank/DDBJ databases">
        <title>De no assembly of potato wild relative species, Solanum commersonii.</title>
        <authorList>
            <person name="Cho K."/>
        </authorList>
    </citation>
    <scope>NUCLEOTIDE SEQUENCE [LARGE SCALE GENOMIC DNA]</scope>
    <source>
        <strain evidence="2">LZ3.2</strain>
        <tissue evidence="2">Leaf</tissue>
    </source>
</reference>
<keyword evidence="1" id="KW-1133">Transmembrane helix</keyword>
<evidence type="ECO:0000256" key="1">
    <source>
        <dbReference type="SAM" id="Phobius"/>
    </source>
</evidence>
<comment type="caution">
    <text evidence="2">The sequence shown here is derived from an EMBL/GenBank/DDBJ whole genome shotgun (WGS) entry which is preliminary data.</text>
</comment>
<sequence>MGSVKNSVYYCSVSKGGQLIYAYNGGDHETENLAALCLERVPPFHKWYFQTMVKKTFGFLMEDEGYVYFAIVDEGLGNDRVLRFLEQLKDEFRKVAKKGSCWTMSNLNSICLQGELVPVISPCNNATGKIVEGGDSTNALLLGKLSRQEKKKRNDHVIAIRDAELEEDRNSTELVDTNDQDTVVIPIMSQKELCLVRSITSSQNFQKKWCRHVRVILAIDVVVCLVLLVICYVGLLILCPMKLCLYWERGSEVTESHLFNLAYLCFPLAGNLMAIKLRGTPIFIEFLEILSQLDAYVRLEKDTFSCHVKLLEPISVTLAFSIQLFSILLLIDSTLHSFEG</sequence>
<feature type="transmembrane region" description="Helical" evidence="1">
    <location>
        <begin position="215"/>
        <end position="238"/>
    </location>
</feature>
<evidence type="ECO:0000313" key="3">
    <source>
        <dbReference type="Proteomes" id="UP000824120"/>
    </source>
</evidence>
<dbReference type="PANTHER" id="PTHR47461">
    <property type="entry name" value="PHYTOLONGIN PHYL1.2"/>
    <property type="match status" value="1"/>
</dbReference>
<organism evidence="2 3">
    <name type="scientific">Solanum commersonii</name>
    <name type="common">Commerson's wild potato</name>
    <name type="synonym">Commerson's nightshade</name>
    <dbReference type="NCBI Taxonomy" id="4109"/>
    <lineage>
        <taxon>Eukaryota</taxon>
        <taxon>Viridiplantae</taxon>
        <taxon>Streptophyta</taxon>
        <taxon>Embryophyta</taxon>
        <taxon>Tracheophyta</taxon>
        <taxon>Spermatophyta</taxon>
        <taxon>Magnoliopsida</taxon>
        <taxon>eudicotyledons</taxon>
        <taxon>Gunneridae</taxon>
        <taxon>Pentapetalae</taxon>
        <taxon>asterids</taxon>
        <taxon>lamiids</taxon>
        <taxon>Solanales</taxon>
        <taxon>Solanaceae</taxon>
        <taxon>Solanoideae</taxon>
        <taxon>Solaneae</taxon>
        <taxon>Solanum</taxon>
    </lineage>
</organism>
<accession>A0A9J5YPH4</accession>
<keyword evidence="3" id="KW-1185">Reference proteome</keyword>
<dbReference type="InterPro" id="IPR011012">
    <property type="entry name" value="Longin-like_dom_sf"/>
</dbReference>
<proteinExistence type="predicted"/>
<keyword evidence="1" id="KW-0472">Membrane</keyword>
<dbReference type="EMBL" id="JACXVP010000006">
    <property type="protein sequence ID" value="KAG5601837.1"/>
    <property type="molecule type" value="Genomic_DNA"/>
</dbReference>
<dbReference type="PANTHER" id="PTHR47461:SF1">
    <property type="entry name" value="PHYTOLONGIN PHYL1.2"/>
    <property type="match status" value="1"/>
</dbReference>
<dbReference type="OrthoDB" id="1871923at2759"/>
<keyword evidence="1" id="KW-0812">Transmembrane</keyword>
<dbReference type="Proteomes" id="UP000824120">
    <property type="component" value="Chromosome 6"/>
</dbReference>
<gene>
    <name evidence="2" type="ORF">H5410_033207</name>
</gene>
<name>A0A9J5YPH4_SOLCO</name>
<protein>
    <recommendedName>
        <fullName evidence="4">Longin domain-containing protein</fullName>
    </recommendedName>
</protein>
<dbReference type="AlphaFoldDB" id="A0A9J5YPH4"/>
<evidence type="ECO:0000313" key="2">
    <source>
        <dbReference type="EMBL" id="KAG5601837.1"/>
    </source>
</evidence>
<dbReference type="GO" id="GO:0016020">
    <property type="term" value="C:membrane"/>
    <property type="evidence" value="ECO:0007669"/>
    <property type="project" value="InterPro"/>
</dbReference>
<dbReference type="SUPFAM" id="SSF64356">
    <property type="entry name" value="SNARE-like"/>
    <property type="match status" value="1"/>
</dbReference>
<dbReference type="InterPro" id="IPR044783">
    <property type="entry name" value="PHYL"/>
</dbReference>